<feature type="signal peptide" evidence="2">
    <location>
        <begin position="1"/>
        <end position="27"/>
    </location>
</feature>
<evidence type="ECO:0000313" key="4">
    <source>
        <dbReference type="Proteomes" id="UP001190700"/>
    </source>
</evidence>
<dbReference type="EMBL" id="LGRX02035852">
    <property type="protein sequence ID" value="KAK3232914.1"/>
    <property type="molecule type" value="Genomic_DNA"/>
</dbReference>
<dbReference type="PRINTS" id="PR01217">
    <property type="entry name" value="PRICHEXTENSN"/>
</dbReference>
<gene>
    <name evidence="3" type="ORF">CYMTET_56763</name>
</gene>
<organism evidence="3 4">
    <name type="scientific">Cymbomonas tetramitiformis</name>
    <dbReference type="NCBI Taxonomy" id="36881"/>
    <lineage>
        <taxon>Eukaryota</taxon>
        <taxon>Viridiplantae</taxon>
        <taxon>Chlorophyta</taxon>
        <taxon>Pyramimonadophyceae</taxon>
        <taxon>Pyramimonadales</taxon>
        <taxon>Pyramimonadaceae</taxon>
        <taxon>Cymbomonas</taxon>
    </lineage>
</organism>
<dbReference type="SUPFAM" id="SSF101447">
    <property type="entry name" value="Formin homology 2 domain (FH2 domain)"/>
    <property type="match status" value="1"/>
</dbReference>
<feature type="compositionally biased region" description="Pro residues" evidence="1">
    <location>
        <begin position="638"/>
        <end position="650"/>
    </location>
</feature>
<feature type="compositionally biased region" description="Pro residues" evidence="1">
    <location>
        <begin position="663"/>
        <end position="685"/>
    </location>
</feature>
<evidence type="ECO:0000313" key="3">
    <source>
        <dbReference type="EMBL" id="KAK3232914.1"/>
    </source>
</evidence>
<name>A0AAE0ELZ5_9CHLO</name>
<sequence>MISRSSKSAAVTFWFTVSFLGASSSAALEEVPTCVQDCAGATLANWTNCIYLNYYVEDAADYVEDDYECGNDCSEGNWTVLEAHFNETCSAYDFDSLDSIVSFNGTVEAYSLDEGIGYDEEFKASYILAVAGQASVPSDHVLLLSYSFSYVEETGSLQYGTRVFFDDPTASEEFVKSTDSFTMTYSFSDYDQQYTIYPSAKSSFTIETPAPECIMDCKGAEWANWTNCIYLEIHIRDQPCSLDCADDDWKFLLDHFNQSCSGYDFESILSQVSFNGTHTDSDNVLERVDLYDDEFKARTPQAAFGTLTDGLCYPPASVNGSSSEGELRTKLSHMEFQTEVYFTSVESATYYTDYYVGEFSFAYEDYSFSVSQPATTMDVDYGDWVDPSDCLLDCQGADAPGNFSSCLYLEFYVTGSGCSEDCTEGEQAAEQAHVDETCPAYQDTSVAKLTFNVSMVMSNAYDLWTTSFREAYANAIAVALDISPDRVLALSVASSSVPGETNELEARRHLLRDSAGFEIETEAYFENANTAESFVGANTESISFPYDSIYYGYTDQIYVTPGNFSVQILKAPPPPSPSPPLPSPPPSPSPPLSPSPPRHHHLHHRHHLHLHLHPISTSSTLISTSTSTIISTSTSTLIPPPPSTPPPPPTLFHHCLHLQHHLSPPPPSPPPSPPPPPPPPPPPSAMPSSISIDSDSDSDSDSDFDFDSDFDSDSDSDSDSESNADSDSDLHSNSGLPVCMSDCPGVDSEIEDECAYMDTVLADECVEDCSQEEAQAIADAYNGACLEPDSCGVALCTPGEAFSWETMTCTDCAEDYFAASFGTLACERCPDFATGNHDHSGCQCLPGYASAASEMGREVVGANFTCTPCAAGTFSEGSGECVACEPGTSSDVIGAKSAETCSPCQDNSFASMGGSVACEECPANAYSVDHRTCACMDGVDTLIAHNTTLGFTCGECSLGHVRNAPPRSRLSHLCLPSSRAQHPGCKML</sequence>
<feature type="compositionally biased region" description="Pro residues" evidence="1">
    <location>
        <begin position="571"/>
        <end position="596"/>
    </location>
</feature>
<feature type="chain" id="PRO_5042250840" description="Tyrosine-protein kinase ephrin type A/B receptor-like domain-containing protein" evidence="2">
    <location>
        <begin position="28"/>
        <end position="988"/>
    </location>
</feature>
<feature type="region of interest" description="Disordered" evidence="1">
    <location>
        <begin position="569"/>
        <end position="607"/>
    </location>
</feature>
<dbReference type="AlphaFoldDB" id="A0AAE0ELZ5"/>
<dbReference type="SMART" id="SM01411">
    <property type="entry name" value="Ephrin_rec_like"/>
    <property type="match status" value="2"/>
</dbReference>
<proteinExistence type="predicted"/>
<comment type="caution">
    <text evidence="3">The sequence shown here is derived from an EMBL/GenBank/DDBJ whole genome shotgun (WGS) entry which is preliminary data.</text>
</comment>
<evidence type="ECO:0000256" key="2">
    <source>
        <dbReference type="SAM" id="SignalP"/>
    </source>
</evidence>
<keyword evidence="2" id="KW-0732">Signal</keyword>
<feature type="compositionally biased region" description="Basic residues" evidence="1">
    <location>
        <begin position="597"/>
        <end position="607"/>
    </location>
</feature>
<evidence type="ECO:0008006" key="5">
    <source>
        <dbReference type="Google" id="ProtNLM"/>
    </source>
</evidence>
<evidence type="ECO:0000256" key="1">
    <source>
        <dbReference type="SAM" id="MobiDB-lite"/>
    </source>
</evidence>
<feature type="region of interest" description="Disordered" evidence="1">
    <location>
        <begin position="632"/>
        <end position="733"/>
    </location>
</feature>
<dbReference type="Proteomes" id="UP001190700">
    <property type="component" value="Unassembled WGS sequence"/>
</dbReference>
<keyword evidence="4" id="KW-1185">Reference proteome</keyword>
<protein>
    <recommendedName>
        <fullName evidence="5">Tyrosine-protein kinase ephrin type A/B receptor-like domain-containing protein</fullName>
    </recommendedName>
</protein>
<feature type="compositionally biased region" description="Acidic residues" evidence="1">
    <location>
        <begin position="694"/>
        <end position="727"/>
    </location>
</feature>
<dbReference type="Gene3D" id="2.10.50.10">
    <property type="entry name" value="Tumor Necrosis Factor Receptor, subunit A, domain 2"/>
    <property type="match status" value="1"/>
</dbReference>
<accession>A0AAE0ELZ5</accession>
<reference evidence="3 4" key="1">
    <citation type="journal article" date="2015" name="Genome Biol. Evol.">
        <title>Comparative Genomics of a Bacterivorous Green Alga Reveals Evolutionary Causalities and Consequences of Phago-Mixotrophic Mode of Nutrition.</title>
        <authorList>
            <person name="Burns J.A."/>
            <person name="Paasch A."/>
            <person name="Narechania A."/>
            <person name="Kim E."/>
        </authorList>
    </citation>
    <scope>NUCLEOTIDE SEQUENCE [LARGE SCALE GENOMIC DNA]</scope>
    <source>
        <strain evidence="3 4">PLY_AMNH</strain>
    </source>
</reference>